<keyword evidence="1" id="KW-1133">Transmembrane helix</keyword>
<dbReference type="EMBL" id="QWGR01000016">
    <property type="protein sequence ID" value="RIJ46158.1"/>
    <property type="molecule type" value="Genomic_DNA"/>
</dbReference>
<accession>A0A399SS88</accession>
<reference evidence="2 3" key="1">
    <citation type="submission" date="2018-08" db="EMBL/GenBank/DDBJ databases">
        <title>Pallidiluteibacterium maritimus gen. nov., sp. nov., isolated from coastal sediment.</title>
        <authorList>
            <person name="Zhou L.Y."/>
        </authorList>
    </citation>
    <scope>NUCLEOTIDE SEQUENCE [LARGE SCALE GENOMIC DNA]</scope>
    <source>
        <strain evidence="2 3">XSD2</strain>
    </source>
</reference>
<protein>
    <submittedName>
        <fullName evidence="2">Uncharacterized protein</fullName>
    </submittedName>
</protein>
<dbReference type="Proteomes" id="UP000265926">
    <property type="component" value="Unassembled WGS sequence"/>
</dbReference>
<organism evidence="2 3">
    <name type="scientific">Maribellus luteus</name>
    <dbReference type="NCBI Taxonomy" id="2305463"/>
    <lineage>
        <taxon>Bacteria</taxon>
        <taxon>Pseudomonadati</taxon>
        <taxon>Bacteroidota</taxon>
        <taxon>Bacteroidia</taxon>
        <taxon>Marinilabiliales</taxon>
        <taxon>Prolixibacteraceae</taxon>
        <taxon>Maribellus</taxon>
    </lineage>
</organism>
<feature type="transmembrane region" description="Helical" evidence="1">
    <location>
        <begin position="38"/>
        <end position="58"/>
    </location>
</feature>
<evidence type="ECO:0000256" key="1">
    <source>
        <dbReference type="SAM" id="Phobius"/>
    </source>
</evidence>
<keyword evidence="3" id="KW-1185">Reference proteome</keyword>
<sequence>MEQFKKTIKGLLELLVISVDSFCFNTLQEAKLITKTNIVILVITDIKLLFTFFIFLPMATHLKTSLYTCFY</sequence>
<keyword evidence="1" id="KW-0812">Transmembrane</keyword>
<evidence type="ECO:0000313" key="2">
    <source>
        <dbReference type="EMBL" id="RIJ46158.1"/>
    </source>
</evidence>
<keyword evidence="1" id="KW-0472">Membrane</keyword>
<dbReference type="AlphaFoldDB" id="A0A399SS88"/>
<name>A0A399SS88_9BACT</name>
<gene>
    <name evidence="2" type="ORF">D1614_19495</name>
</gene>
<comment type="caution">
    <text evidence="2">The sequence shown here is derived from an EMBL/GenBank/DDBJ whole genome shotgun (WGS) entry which is preliminary data.</text>
</comment>
<proteinExistence type="predicted"/>
<evidence type="ECO:0000313" key="3">
    <source>
        <dbReference type="Proteomes" id="UP000265926"/>
    </source>
</evidence>